<feature type="domain" description="CR-type" evidence="6">
    <location>
        <begin position="79"/>
        <end position="161"/>
    </location>
</feature>
<feature type="non-terminal residue" evidence="7">
    <location>
        <position position="177"/>
    </location>
</feature>
<evidence type="ECO:0000256" key="2">
    <source>
        <dbReference type="ARBA" id="ARBA00022737"/>
    </source>
</evidence>
<dbReference type="PANTHER" id="PTHR43096:SF52">
    <property type="entry name" value="DNAJ HOMOLOG 1, MITOCHONDRIAL-RELATED"/>
    <property type="match status" value="1"/>
</dbReference>
<reference evidence="7" key="2">
    <citation type="journal article" date="2014" name="ISME J.">
        <title>Microbial stratification in low pH oxic and suboxic macroscopic growths along an acid mine drainage.</title>
        <authorList>
            <person name="Mendez-Garcia C."/>
            <person name="Mesa V."/>
            <person name="Sprenger R.R."/>
            <person name="Richter M."/>
            <person name="Diez M.S."/>
            <person name="Solano J."/>
            <person name="Bargiela R."/>
            <person name="Golyshina O.V."/>
            <person name="Manteca A."/>
            <person name="Ramos J.L."/>
            <person name="Gallego J.R."/>
            <person name="Llorente I."/>
            <person name="Martins Dos Santos V.A."/>
            <person name="Jensen O.N."/>
            <person name="Pelaez A.I."/>
            <person name="Sanchez J."/>
            <person name="Ferrer M."/>
        </authorList>
    </citation>
    <scope>NUCLEOTIDE SEQUENCE</scope>
</reference>
<dbReference type="CDD" id="cd10719">
    <property type="entry name" value="DnaJ_zf"/>
    <property type="match status" value="1"/>
</dbReference>
<dbReference type="Gene3D" id="2.10.230.10">
    <property type="entry name" value="Heat shock protein DnaJ, cysteine-rich domain"/>
    <property type="match status" value="1"/>
</dbReference>
<dbReference type="GO" id="GO:0008270">
    <property type="term" value="F:zinc ion binding"/>
    <property type="evidence" value="ECO:0007669"/>
    <property type="project" value="UniProtKB-KW"/>
</dbReference>
<evidence type="ECO:0000256" key="3">
    <source>
        <dbReference type="ARBA" id="ARBA00022771"/>
    </source>
</evidence>
<proteinExistence type="predicted"/>
<gene>
    <name evidence="7" type="ORF">B2A_12929</name>
</gene>
<keyword evidence="4" id="KW-0862">Zinc</keyword>
<dbReference type="InterPro" id="IPR036410">
    <property type="entry name" value="HSP_DnaJ_Cys-rich_dom_sf"/>
</dbReference>
<sequence length="177" mass="18733">SRRRYDQGGAAAVESQFGPGGFNWQNFTHAGDLEDLLGSNPFFQQFFGGLGGFGRPRGGGRGADIELTLRLPLAAALTGAKPQVEVPRDDPCSACRGTGAKDGTAIEICPECNGSGQVRRVQTRGATQLITVGECPRCHGVGRRILERCPVCGGSGHLRSTERIELSVPPGRRTARS</sequence>
<dbReference type="FunFam" id="2.10.230.10:FF:000002">
    <property type="entry name" value="Molecular chaperone DnaJ"/>
    <property type="match status" value="1"/>
</dbReference>
<keyword evidence="3" id="KW-0863">Zinc-finger</keyword>
<feature type="non-terminal residue" evidence="7">
    <location>
        <position position="1"/>
    </location>
</feature>
<accession>T0YL80</accession>
<dbReference type="GO" id="GO:0042026">
    <property type="term" value="P:protein refolding"/>
    <property type="evidence" value="ECO:0007669"/>
    <property type="project" value="TreeGrafter"/>
</dbReference>
<protein>
    <submittedName>
        <fullName evidence="7">Chaperone protein dnaJ</fullName>
    </submittedName>
</protein>
<evidence type="ECO:0000256" key="1">
    <source>
        <dbReference type="ARBA" id="ARBA00022723"/>
    </source>
</evidence>
<evidence type="ECO:0000259" key="6">
    <source>
        <dbReference type="PROSITE" id="PS51188"/>
    </source>
</evidence>
<comment type="caution">
    <text evidence="7">The sequence shown here is derived from an EMBL/GenBank/DDBJ whole genome shotgun (WGS) entry which is preliminary data.</text>
</comment>
<dbReference type="PANTHER" id="PTHR43096">
    <property type="entry name" value="DNAJ HOMOLOG 1, MITOCHONDRIAL-RELATED"/>
    <property type="match status" value="1"/>
</dbReference>
<dbReference type="GO" id="GO:0005737">
    <property type="term" value="C:cytoplasm"/>
    <property type="evidence" value="ECO:0007669"/>
    <property type="project" value="TreeGrafter"/>
</dbReference>
<dbReference type="GO" id="GO:0051082">
    <property type="term" value="F:unfolded protein binding"/>
    <property type="evidence" value="ECO:0007669"/>
    <property type="project" value="InterPro"/>
</dbReference>
<dbReference type="Pfam" id="PF00684">
    <property type="entry name" value="DnaJ_CXXCXGXG"/>
    <property type="match status" value="1"/>
</dbReference>
<evidence type="ECO:0000256" key="5">
    <source>
        <dbReference type="ARBA" id="ARBA00023186"/>
    </source>
</evidence>
<dbReference type="PROSITE" id="PS51188">
    <property type="entry name" value="ZF_CR"/>
    <property type="match status" value="1"/>
</dbReference>
<dbReference type="SUPFAM" id="SSF57938">
    <property type="entry name" value="DnaJ/Hsp40 cysteine-rich domain"/>
    <property type="match status" value="1"/>
</dbReference>
<dbReference type="EMBL" id="AUZZ01009335">
    <property type="protein sequence ID" value="EQD33878.1"/>
    <property type="molecule type" value="Genomic_DNA"/>
</dbReference>
<reference evidence="7" key="1">
    <citation type="submission" date="2013-08" db="EMBL/GenBank/DDBJ databases">
        <authorList>
            <person name="Mendez C."/>
            <person name="Richter M."/>
            <person name="Ferrer M."/>
            <person name="Sanchez J."/>
        </authorList>
    </citation>
    <scope>NUCLEOTIDE SEQUENCE</scope>
</reference>
<dbReference type="Gene3D" id="2.60.260.20">
    <property type="entry name" value="Urease metallochaperone UreE, N-terminal domain"/>
    <property type="match status" value="1"/>
</dbReference>
<keyword evidence="5" id="KW-0143">Chaperone</keyword>
<dbReference type="InterPro" id="IPR001305">
    <property type="entry name" value="HSP_DnaJ_Cys-rich_dom"/>
</dbReference>
<keyword evidence="1" id="KW-0479">Metal-binding</keyword>
<name>T0YL80_9ZZZZ</name>
<dbReference type="GO" id="GO:0031072">
    <property type="term" value="F:heat shock protein binding"/>
    <property type="evidence" value="ECO:0007669"/>
    <property type="project" value="InterPro"/>
</dbReference>
<organism evidence="7">
    <name type="scientific">mine drainage metagenome</name>
    <dbReference type="NCBI Taxonomy" id="410659"/>
    <lineage>
        <taxon>unclassified sequences</taxon>
        <taxon>metagenomes</taxon>
        <taxon>ecological metagenomes</taxon>
    </lineage>
</organism>
<evidence type="ECO:0000313" key="7">
    <source>
        <dbReference type="EMBL" id="EQD33878.1"/>
    </source>
</evidence>
<dbReference type="AlphaFoldDB" id="T0YL80"/>
<evidence type="ECO:0000256" key="4">
    <source>
        <dbReference type="ARBA" id="ARBA00022833"/>
    </source>
</evidence>
<keyword evidence="2" id="KW-0677">Repeat</keyword>